<evidence type="ECO:0000259" key="2">
    <source>
        <dbReference type="PROSITE" id="PS50181"/>
    </source>
</evidence>
<accession>E3NF35</accession>
<reference evidence="3" key="1">
    <citation type="submission" date="2007-07" db="EMBL/GenBank/DDBJ databases">
        <title>PCAP assembly of the Caenorhabditis remanei genome.</title>
        <authorList>
            <consortium name="The Caenorhabditis remanei Sequencing Consortium"/>
            <person name="Wilson R.K."/>
        </authorList>
    </citation>
    <scope>NUCLEOTIDE SEQUENCE [LARGE SCALE GENOMIC DNA]</scope>
    <source>
        <strain evidence="3">PB4641</strain>
    </source>
</reference>
<dbReference type="Proteomes" id="UP000008281">
    <property type="component" value="Unassembled WGS sequence"/>
</dbReference>
<name>E3NF35_CAERE</name>
<evidence type="ECO:0000313" key="3">
    <source>
        <dbReference type="EMBL" id="EFO95925.1"/>
    </source>
</evidence>
<feature type="signal peptide" evidence="1">
    <location>
        <begin position="1"/>
        <end position="24"/>
    </location>
</feature>
<dbReference type="HOGENOM" id="CLU_087719_0_0_1"/>
<keyword evidence="1" id="KW-0732">Signal</keyword>
<evidence type="ECO:0000313" key="4">
    <source>
        <dbReference type="Proteomes" id="UP000008281"/>
    </source>
</evidence>
<feature type="chain" id="PRO_5003176488" description="F-box domain-containing protein" evidence="1">
    <location>
        <begin position="25"/>
        <end position="202"/>
    </location>
</feature>
<dbReference type="InParanoid" id="E3NF35"/>
<gene>
    <name evidence="3" type="ORF">CRE_17567</name>
</gene>
<dbReference type="PANTHER" id="PTHR21503">
    <property type="entry name" value="F-BOX-CONTAINING HYPOTHETICAL PROTEIN C.ELEGANS"/>
    <property type="match status" value="1"/>
</dbReference>
<dbReference type="InterPro" id="IPR001810">
    <property type="entry name" value="F-box_dom"/>
</dbReference>
<dbReference type="EMBL" id="DS268631">
    <property type="protein sequence ID" value="EFO95925.1"/>
    <property type="molecule type" value="Genomic_DNA"/>
</dbReference>
<dbReference type="PROSITE" id="PS50181">
    <property type="entry name" value="FBOX"/>
    <property type="match status" value="1"/>
</dbReference>
<dbReference type="PANTHER" id="PTHR21503:SF8">
    <property type="entry name" value="F-BOX ASSOCIATED DOMAIN-CONTAINING PROTEIN-RELATED"/>
    <property type="match status" value="1"/>
</dbReference>
<evidence type="ECO:0000256" key="1">
    <source>
        <dbReference type="SAM" id="SignalP"/>
    </source>
</evidence>
<dbReference type="AlphaFoldDB" id="E3NF35"/>
<organism evidence="4">
    <name type="scientific">Caenorhabditis remanei</name>
    <name type="common">Caenorhabditis vulgaris</name>
    <dbReference type="NCBI Taxonomy" id="31234"/>
    <lineage>
        <taxon>Eukaryota</taxon>
        <taxon>Metazoa</taxon>
        <taxon>Ecdysozoa</taxon>
        <taxon>Nematoda</taxon>
        <taxon>Chromadorea</taxon>
        <taxon>Rhabditida</taxon>
        <taxon>Rhabditina</taxon>
        <taxon>Rhabditomorpha</taxon>
        <taxon>Rhabditoidea</taxon>
        <taxon>Rhabditidae</taxon>
        <taxon>Peloderinae</taxon>
        <taxon>Caenorhabditis</taxon>
    </lineage>
</organism>
<proteinExistence type="predicted"/>
<protein>
    <recommendedName>
        <fullName evidence="2">F-box domain-containing protein</fullName>
    </recommendedName>
</protein>
<dbReference type="Pfam" id="PF00646">
    <property type="entry name" value="F-box"/>
    <property type="match status" value="1"/>
</dbReference>
<keyword evidence="4" id="KW-1185">Reference proteome</keyword>
<feature type="domain" description="F-box" evidence="2">
    <location>
        <begin position="36"/>
        <end position="84"/>
    </location>
</feature>
<sequence>MTSPLSLFRLLFWIISVFFQTIKSLFIPNIPLPPPHFPLLRVPYVPLRRIIDFMDPDALVSLSFCSRKSHSVIKTQRRAPFNGRLCVSAYDSNLSFFTFRNRDCVLSVCDCSFFPNSERINYVKMNGQDVPVEVDHLNGYIISYWHNTTDGLIETTNYVTDLFNIDVSEVRVSKDAINVIERMSRRQKKTIGKCHCIKRHYL</sequence>